<evidence type="ECO:0000313" key="2">
    <source>
        <dbReference type="EMBL" id="SHF04938.1"/>
    </source>
</evidence>
<proteinExistence type="predicted"/>
<evidence type="ECO:0000256" key="1">
    <source>
        <dbReference type="SAM" id="MobiDB-lite"/>
    </source>
</evidence>
<dbReference type="AlphaFoldDB" id="A0A1M4YGY3"/>
<gene>
    <name evidence="2" type="ORF">SAMN05444320_102353</name>
</gene>
<dbReference type="Proteomes" id="UP000184501">
    <property type="component" value="Unassembled WGS sequence"/>
</dbReference>
<sequence>MGDARSRLIVTLPTVGVPWSEVFCLRGRGLLLVLGVVLVGGCSGRPNDLSDGSYYADARPAAQGSSVAGPPASASGQPGQSGQPSARPATGSSATSSSAPTASAQQDGQRVGRALLTEAVLGPEGFKAVTPARAGDPRALPACVTDVDLRRELRSGRQADWQGVRTAVPLTQFVGVSDKGSAADLVRRAKRVNGCATEVPLASVAGADAQLAWCEKTRPACRVLLAKGDLLADLEVVANSEARSRDLLTQLAPKAAEGLAAR</sequence>
<name>A0A1M4YGY3_STRHI</name>
<reference evidence="2 3" key="1">
    <citation type="submission" date="2016-11" db="EMBL/GenBank/DDBJ databases">
        <authorList>
            <person name="Jaros S."/>
            <person name="Januszkiewicz K."/>
            <person name="Wedrychowicz H."/>
        </authorList>
    </citation>
    <scope>NUCLEOTIDE SEQUENCE [LARGE SCALE GENOMIC DNA]</scope>
    <source>
        <strain evidence="2 3">DSM 44523</strain>
    </source>
</reference>
<keyword evidence="3" id="KW-1185">Reference proteome</keyword>
<evidence type="ECO:0000313" key="3">
    <source>
        <dbReference type="Proteomes" id="UP000184501"/>
    </source>
</evidence>
<protein>
    <recommendedName>
        <fullName evidence="4">PknH-like extracellular domain-containing protein</fullName>
    </recommendedName>
</protein>
<feature type="region of interest" description="Disordered" evidence="1">
    <location>
        <begin position="61"/>
        <end position="110"/>
    </location>
</feature>
<organism evidence="2 3">
    <name type="scientific">Streptoalloteichus hindustanus</name>
    <dbReference type="NCBI Taxonomy" id="2017"/>
    <lineage>
        <taxon>Bacteria</taxon>
        <taxon>Bacillati</taxon>
        <taxon>Actinomycetota</taxon>
        <taxon>Actinomycetes</taxon>
        <taxon>Pseudonocardiales</taxon>
        <taxon>Pseudonocardiaceae</taxon>
        <taxon>Streptoalloteichus</taxon>
    </lineage>
</organism>
<evidence type="ECO:0008006" key="4">
    <source>
        <dbReference type="Google" id="ProtNLM"/>
    </source>
</evidence>
<accession>A0A1M4YGY3</accession>
<dbReference type="EMBL" id="FQVN01000002">
    <property type="protein sequence ID" value="SHF04938.1"/>
    <property type="molecule type" value="Genomic_DNA"/>
</dbReference>
<dbReference type="STRING" id="2017.SAMN05444320_102353"/>
<feature type="compositionally biased region" description="Low complexity" evidence="1">
    <location>
        <begin position="61"/>
        <end position="104"/>
    </location>
</feature>